<dbReference type="InterPro" id="IPR037050">
    <property type="entry name" value="DUF1254_sf"/>
</dbReference>
<dbReference type="SUPFAM" id="SSF160935">
    <property type="entry name" value="VPA0735-like"/>
    <property type="match status" value="1"/>
</dbReference>
<proteinExistence type="predicted"/>
<protein>
    <submittedName>
        <fullName evidence="4">DUF1254 domain-containing protein</fullName>
    </submittedName>
</protein>
<evidence type="ECO:0000256" key="1">
    <source>
        <dbReference type="SAM" id="SignalP"/>
    </source>
</evidence>
<dbReference type="InterPro" id="IPR037049">
    <property type="entry name" value="DUF1214_C_sf"/>
</dbReference>
<name>A0A494X9E5_9BURK</name>
<dbReference type="Proteomes" id="UP000270342">
    <property type="component" value="Unassembled WGS sequence"/>
</dbReference>
<reference evidence="4 5" key="1">
    <citation type="submission" date="2018-10" db="EMBL/GenBank/DDBJ databases">
        <title>Robbsia sp. DHC34, isolated from soil.</title>
        <authorList>
            <person name="Gao Z.-H."/>
            <person name="Qiu L.-H."/>
        </authorList>
    </citation>
    <scope>NUCLEOTIDE SEQUENCE [LARGE SCALE GENOMIC DNA]</scope>
    <source>
        <strain evidence="4 5">DHC34</strain>
    </source>
</reference>
<dbReference type="InterPro" id="IPR010621">
    <property type="entry name" value="DUF1214"/>
</dbReference>
<evidence type="ECO:0000259" key="3">
    <source>
        <dbReference type="Pfam" id="PF06863"/>
    </source>
</evidence>
<evidence type="ECO:0000313" key="4">
    <source>
        <dbReference type="EMBL" id="RKP47138.1"/>
    </source>
</evidence>
<dbReference type="PANTHER" id="PTHR36509">
    <property type="entry name" value="BLL3101 PROTEIN"/>
    <property type="match status" value="1"/>
</dbReference>
<feature type="chain" id="PRO_5019727386" evidence="1">
    <location>
        <begin position="25"/>
        <end position="354"/>
    </location>
</feature>
<keyword evidence="5" id="KW-1185">Reference proteome</keyword>
<dbReference type="InterPro" id="IPR010679">
    <property type="entry name" value="DUF1254"/>
</dbReference>
<evidence type="ECO:0000313" key="5">
    <source>
        <dbReference type="Proteomes" id="UP000270342"/>
    </source>
</evidence>
<dbReference type="Gene3D" id="2.60.120.600">
    <property type="entry name" value="Domain of unknown function DUF1214, C-terminal domain"/>
    <property type="match status" value="1"/>
</dbReference>
<dbReference type="Pfam" id="PF06742">
    <property type="entry name" value="DUF1214"/>
    <property type="match status" value="1"/>
</dbReference>
<feature type="domain" description="DUF1254" evidence="3">
    <location>
        <begin position="67"/>
        <end position="175"/>
    </location>
</feature>
<dbReference type="AlphaFoldDB" id="A0A494X9E5"/>
<gene>
    <name evidence="4" type="ORF">D7S86_23640</name>
</gene>
<comment type="caution">
    <text evidence="4">The sequence shown here is derived from an EMBL/GenBank/DDBJ whole genome shotgun (WGS) entry which is preliminary data.</text>
</comment>
<accession>A0A494X9E5</accession>
<dbReference type="PANTHER" id="PTHR36509:SF2">
    <property type="entry name" value="BLL3101 PROTEIN"/>
    <property type="match status" value="1"/>
</dbReference>
<dbReference type="OrthoDB" id="547269at2"/>
<dbReference type="Gene3D" id="2.60.40.1610">
    <property type="entry name" value="Domain of unknown function DUF1254"/>
    <property type="match status" value="1"/>
</dbReference>
<feature type="domain" description="DUF1214" evidence="2">
    <location>
        <begin position="252"/>
        <end position="337"/>
    </location>
</feature>
<dbReference type="Pfam" id="PF06863">
    <property type="entry name" value="DUF1254"/>
    <property type="match status" value="1"/>
</dbReference>
<evidence type="ECO:0000259" key="2">
    <source>
        <dbReference type="Pfam" id="PF06742"/>
    </source>
</evidence>
<organism evidence="4 5">
    <name type="scientific">Pararobbsia silviterrae</name>
    <dbReference type="NCBI Taxonomy" id="1792498"/>
    <lineage>
        <taxon>Bacteria</taxon>
        <taxon>Pseudomonadati</taxon>
        <taxon>Pseudomonadota</taxon>
        <taxon>Betaproteobacteria</taxon>
        <taxon>Burkholderiales</taxon>
        <taxon>Burkholderiaceae</taxon>
        <taxon>Pararobbsia</taxon>
    </lineage>
</organism>
<dbReference type="EMBL" id="RBZU01000013">
    <property type="protein sequence ID" value="RKP47138.1"/>
    <property type="molecule type" value="Genomic_DNA"/>
</dbReference>
<keyword evidence="1" id="KW-0732">Signal</keyword>
<feature type="signal peptide" evidence="1">
    <location>
        <begin position="1"/>
        <end position="24"/>
    </location>
</feature>
<sequence length="354" mass="38809">MKIVRRSRATTIAFLIFSAFSMWASAQSAPPASTAQTTTVVPVTPDNFARAESDMYFSGAVKMGGFGKFNHTREPAPIDNQSVIRLNRDTLYSSAVFDLDAGPVTISLPDAGKRFMSMQVIDEDQYTHGVFYGAGKHTLTRQSIGTRYVIVAIRTLVAPGDPKDLDAVHALQDQIGSTQRQPGTFDVPNWDPVSQKKVRDALLTLGSTLPDTRHMYGARADVDPVRFLIGAALGWGANPPEQALYLNVEPEHNDGKTVYTLEVGHVPVDGFWSVSVYDEKGYYEANPENAYSLNNITANKSADGSVTIQFGGCDGKTPNCLPITKGWNYMVRLYRPHKEILDGKWSFPQAKPVG</sequence>